<dbReference type="InterPro" id="IPR004342">
    <property type="entry name" value="EXS_C"/>
</dbReference>
<dbReference type="GO" id="GO:0005886">
    <property type="term" value="C:plasma membrane"/>
    <property type="evidence" value="ECO:0007669"/>
    <property type="project" value="TreeGrafter"/>
</dbReference>
<name>A0A8J2Q4S2_9HEXA</name>
<evidence type="ECO:0000256" key="5">
    <source>
        <dbReference type="SAM" id="Phobius"/>
    </source>
</evidence>
<sequence>MLRDIVETSRFHVNKQTYKLLEEIETIVTTVFEKGSRAKAMKRLRVPHRDDKLGAWTAFKLGIMMGTAIVLFAVLAVSGQINPNEAKWRVIVRFFRGPAVLNLDNLAHHHLWNISAVLGVTWAISLVLFLHSSNVGIPAYVSPFALLCVQLVFLCNPLPCLYWSSRKWLWKILLRIFTAPFHRVSFADFWMADQLSSLAALTLDYQFMFCFFLTDLPAPYEVEQ</sequence>
<evidence type="ECO:0000256" key="3">
    <source>
        <dbReference type="ARBA" id="ARBA00022989"/>
    </source>
</evidence>
<proteinExistence type="predicted"/>
<evidence type="ECO:0000256" key="2">
    <source>
        <dbReference type="ARBA" id="ARBA00022692"/>
    </source>
</evidence>
<keyword evidence="2 5" id="KW-0812">Transmembrane</keyword>
<dbReference type="OrthoDB" id="9970435at2759"/>
<feature type="transmembrane region" description="Helical" evidence="5">
    <location>
        <begin position="53"/>
        <end position="77"/>
    </location>
</feature>
<reference evidence="7" key="1">
    <citation type="submission" date="2021-06" db="EMBL/GenBank/DDBJ databases">
        <authorList>
            <person name="Hodson N. C."/>
            <person name="Mongue J. A."/>
            <person name="Jaron S. K."/>
        </authorList>
    </citation>
    <scope>NUCLEOTIDE SEQUENCE</scope>
</reference>
<keyword evidence="4 5" id="KW-0472">Membrane</keyword>
<evidence type="ECO:0000256" key="1">
    <source>
        <dbReference type="ARBA" id="ARBA00004141"/>
    </source>
</evidence>
<dbReference type="GO" id="GO:0005794">
    <property type="term" value="C:Golgi apparatus"/>
    <property type="evidence" value="ECO:0007669"/>
    <property type="project" value="TreeGrafter"/>
</dbReference>
<dbReference type="Pfam" id="PF03124">
    <property type="entry name" value="EXS"/>
    <property type="match status" value="1"/>
</dbReference>
<evidence type="ECO:0000313" key="7">
    <source>
        <dbReference type="EMBL" id="CAG7833656.1"/>
    </source>
</evidence>
<keyword evidence="3 5" id="KW-1133">Transmembrane helix</keyword>
<dbReference type="GO" id="GO:0016036">
    <property type="term" value="P:cellular response to phosphate starvation"/>
    <property type="evidence" value="ECO:0007669"/>
    <property type="project" value="TreeGrafter"/>
</dbReference>
<feature type="transmembrane region" description="Helical" evidence="5">
    <location>
        <begin position="111"/>
        <end position="131"/>
    </location>
</feature>
<dbReference type="Proteomes" id="UP000708208">
    <property type="component" value="Unassembled WGS sequence"/>
</dbReference>
<feature type="transmembrane region" description="Helical" evidence="5">
    <location>
        <begin position="137"/>
        <end position="163"/>
    </location>
</feature>
<protein>
    <recommendedName>
        <fullName evidence="6">EXS domain-containing protein</fullName>
    </recommendedName>
</protein>
<keyword evidence="8" id="KW-1185">Reference proteome</keyword>
<dbReference type="PANTHER" id="PTHR10783">
    <property type="entry name" value="XENOTROPIC AND POLYTROPIC RETROVIRUS RECEPTOR 1-RELATED"/>
    <property type="match status" value="1"/>
</dbReference>
<evidence type="ECO:0000313" key="8">
    <source>
        <dbReference type="Proteomes" id="UP000708208"/>
    </source>
</evidence>
<comment type="caution">
    <text evidence="7">The sequence shown here is derived from an EMBL/GenBank/DDBJ whole genome shotgun (WGS) entry which is preliminary data.</text>
</comment>
<dbReference type="GO" id="GO:0000822">
    <property type="term" value="F:inositol hexakisphosphate binding"/>
    <property type="evidence" value="ECO:0007669"/>
    <property type="project" value="TreeGrafter"/>
</dbReference>
<evidence type="ECO:0000256" key="4">
    <source>
        <dbReference type="ARBA" id="ARBA00023136"/>
    </source>
</evidence>
<gene>
    <name evidence="7" type="ORF">AFUS01_LOCUS43255</name>
</gene>
<accession>A0A8J2Q4S2</accession>
<dbReference type="AlphaFoldDB" id="A0A8J2Q4S2"/>
<dbReference type="EMBL" id="CAJVCH010569973">
    <property type="protein sequence ID" value="CAG7833656.1"/>
    <property type="molecule type" value="Genomic_DNA"/>
</dbReference>
<dbReference type="PANTHER" id="PTHR10783:SF103">
    <property type="entry name" value="SOLUTE CARRIER FAMILY 53 MEMBER 1"/>
    <property type="match status" value="1"/>
</dbReference>
<evidence type="ECO:0000259" key="6">
    <source>
        <dbReference type="Pfam" id="PF03124"/>
    </source>
</evidence>
<organism evidence="7 8">
    <name type="scientific">Allacma fusca</name>
    <dbReference type="NCBI Taxonomy" id="39272"/>
    <lineage>
        <taxon>Eukaryota</taxon>
        <taxon>Metazoa</taxon>
        <taxon>Ecdysozoa</taxon>
        <taxon>Arthropoda</taxon>
        <taxon>Hexapoda</taxon>
        <taxon>Collembola</taxon>
        <taxon>Symphypleona</taxon>
        <taxon>Sminthuridae</taxon>
        <taxon>Allacma</taxon>
    </lineage>
</organism>
<dbReference type="GO" id="GO:0006817">
    <property type="term" value="P:phosphate ion transport"/>
    <property type="evidence" value="ECO:0007669"/>
    <property type="project" value="TreeGrafter"/>
</dbReference>
<feature type="domain" description="EXS" evidence="6">
    <location>
        <begin position="102"/>
        <end position="213"/>
    </location>
</feature>
<comment type="subcellular location">
    <subcellularLocation>
        <location evidence="1">Membrane</location>
        <topology evidence="1">Multi-pass membrane protein</topology>
    </subcellularLocation>
</comment>